<dbReference type="OrthoDB" id="9815116at2"/>
<dbReference type="CDD" id="cd02042">
    <property type="entry name" value="ParAB_family"/>
    <property type="match status" value="1"/>
</dbReference>
<dbReference type="Gene3D" id="3.40.50.300">
    <property type="entry name" value="P-loop containing nucleotide triphosphate hydrolases"/>
    <property type="match status" value="1"/>
</dbReference>
<accession>A0A0N8GPK8</accession>
<sequence length="341" mass="37553">MPRVIAVTNFKGGIGKTTTTVNVAAGFALKGASVLVIDVDPQSNVRMCFGHAEPRRSLYDVLIDNKKIPDCVVQVRPNIDLLASSDALLQAQSDIGKRADWGRVLEIALRPVVRNYDFVLIDCSASLTVLNLNALMAASDIIVPTALEHLALQGLRQLGRNITRIKGTMGALRMIIPTMFDGRNRQSHRLLASLREEYGSLVTDPVRVNVRLSEATAEGKTIYEYDPRSNGAIDYAALVEKLSDVFNFQAKPMPEQLAQPAANKQLNPARSATPVDLPPPPEPALVSNLQAEEKPSFRGPVREECPHCGRPLEQVMLAGYRVYFCDHCKYKRQELASGVRR</sequence>
<comment type="similarity">
    <text evidence="1">Belongs to the ParA family.</text>
</comment>
<name>A0A0N8GPK8_9CHLR</name>
<dbReference type="PANTHER" id="PTHR13696">
    <property type="entry name" value="P-LOOP CONTAINING NUCLEOSIDE TRIPHOSPHATE HYDROLASE"/>
    <property type="match status" value="1"/>
</dbReference>
<dbReference type="Proteomes" id="UP000050277">
    <property type="component" value="Unassembled WGS sequence"/>
</dbReference>
<evidence type="ECO:0000313" key="4">
    <source>
        <dbReference type="Proteomes" id="UP000050277"/>
    </source>
</evidence>
<dbReference type="InterPro" id="IPR027417">
    <property type="entry name" value="P-loop_NTPase"/>
</dbReference>
<dbReference type="STRING" id="70996.SE18_21000"/>
<organism evidence="3 4">
    <name type="scientific">Herpetosiphon geysericola</name>
    <dbReference type="NCBI Taxonomy" id="70996"/>
    <lineage>
        <taxon>Bacteria</taxon>
        <taxon>Bacillati</taxon>
        <taxon>Chloroflexota</taxon>
        <taxon>Chloroflexia</taxon>
        <taxon>Herpetosiphonales</taxon>
        <taxon>Herpetosiphonaceae</taxon>
        <taxon>Herpetosiphon</taxon>
    </lineage>
</organism>
<keyword evidence="4" id="KW-1185">Reference proteome</keyword>
<dbReference type="InterPro" id="IPR050678">
    <property type="entry name" value="DNA_Partitioning_ATPase"/>
</dbReference>
<gene>
    <name evidence="3" type="ORF">SE18_21000</name>
</gene>
<comment type="caution">
    <text evidence="3">The sequence shown here is derived from an EMBL/GenBank/DDBJ whole genome shotgun (WGS) entry which is preliminary data.</text>
</comment>
<evidence type="ECO:0000259" key="2">
    <source>
        <dbReference type="Pfam" id="PF13614"/>
    </source>
</evidence>
<proteinExistence type="inferred from homology"/>
<dbReference type="FunFam" id="3.40.50.300:FF:000285">
    <property type="entry name" value="Sporulation initiation inhibitor Soj"/>
    <property type="match status" value="1"/>
</dbReference>
<dbReference type="SUPFAM" id="SSF52540">
    <property type="entry name" value="P-loop containing nucleoside triphosphate hydrolases"/>
    <property type="match status" value="1"/>
</dbReference>
<dbReference type="PATRIC" id="fig|70996.4.peg.2017"/>
<dbReference type="Pfam" id="PF13614">
    <property type="entry name" value="AAA_31"/>
    <property type="match status" value="1"/>
</dbReference>
<protein>
    <submittedName>
        <fullName evidence="3">Cobyrinic acid a,c-diamide synthase</fullName>
    </submittedName>
</protein>
<dbReference type="InterPro" id="IPR025669">
    <property type="entry name" value="AAA_dom"/>
</dbReference>
<dbReference type="RefSeq" id="WP_054536429.1">
    <property type="nucleotide sequence ID" value="NZ_LGKP01000035.1"/>
</dbReference>
<dbReference type="PANTHER" id="PTHR13696:SF52">
    <property type="entry name" value="PARA FAMILY PROTEIN CT_582"/>
    <property type="match status" value="1"/>
</dbReference>
<evidence type="ECO:0000256" key="1">
    <source>
        <dbReference type="ARBA" id="ARBA00006976"/>
    </source>
</evidence>
<reference evidence="3 4" key="1">
    <citation type="submission" date="2015-07" db="EMBL/GenBank/DDBJ databases">
        <title>Whole genome sequence of Herpetosiphon geysericola DSM 7119.</title>
        <authorList>
            <person name="Hemp J."/>
            <person name="Ward L.M."/>
            <person name="Pace L.A."/>
            <person name="Fischer W.W."/>
        </authorList>
    </citation>
    <scope>NUCLEOTIDE SEQUENCE [LARGE SCALE GENOMIC DNA]</scope>
    <source>
        <strain evidence="3 4">DSM 7119</strain>
    </source>
</reference>
<feature type="domain" description="AAA" evidence="2">
    <location>
        <begin position="3"/>
        <end position="168"/>
    </location>
</feature>
<dbReference type="EMBL" id="LGKP01000035">
    <property type="protein sequence ID" value="KPL81178.1"/>
    <property type="molecule type" value="Genomic_DNA"/>
</dbReference>
<evidence type="ECO:0000313" key="3">
    <source>
        <dbReference type="EMBL" id="KPL81178.1"/>
    </source>
</evidence>
<dbReference type="AlphaFoldDB" id="A0A0N8GPK8"/>